<evidence type="ECO:0000256" key="7">
    <source>
        <dbReference type="ARBA" id="ARBA00022989"/>
    </source>
</evidence>
<evidence type="ECO:0000259" key="11">
    <source>
        <dbReference type="PROSITE" id="PS50011"/>
    </source>
</evidence>
<protein>
    <submittedName>
        <fullName evidence="12">Protein kinase</fullName>
    </submittedName>
</protein>
<dbReference type="PANTHER" id="PTHR43289:SF34">
    <property type="entry name" value="SERINE_THREONINE-PROTEIN KINASE YBDM-RELATED"/>
    <property type="match status" value="1"/>
</dbReference>
<evidence type="ECO:0000256" key="3">
    <source>
        <dbReference type="ARBA" id="ARBA00022692"/>
    </source>
</evidence>
<dbReference type="SUPFAM" id="SSF56112">
    <property type="entry name" value="Protein kinase-like (PK-like)"/>
    <property type="match status" value="1"/>
</dbReference>
<comment type="caution">
    <text evidence="12">The sequence shown here is derived from an EMBL/GenBank/DDBJ whole genome shotgun (WGS) entry which is preliminary data.</text>
</comment>
<dbReference type="Proteomes" id="UP001596052">
    <property type="component" value="Unassembled WGS sequence"/>
</dbReference>
<feature type="transmembrane region" description="Helical" evidence="10">
    <location>
        <begin position="371"/>
        <end position="390"/>
    </location>
</feature>
<evidence type="ECO:0000256" key="4">
    <source>
        <dbReference type="ARBA" id="ARBA00022741"/>
    </source>
</evidence>
<dbReference type="PROSITE" id="PS50011">
    <property type="entry name" value="PROTEIN_KINASE_DOM"/>
    <property type="match status" value="1"/>
</dbReference>
<dbReference type="Gene3D" id="1.10.510.10">
    <property type="entry name" value="Transferase(Phosphotransferase) domain 1"/>
    <property type="match status" value="1"/>
</dbReference>
<evidence type="ECO:0000256" key="6">
    <source>
        <dbReference type="ARBA" id="ARBA00022840"/>
    </source>
</evidence>
<keyword evidence="13" id="KW-1185">Reference proteome</keyword>
<feature type="transmembrane region" description="Helical" evidence="10">
    <location>
        <begin position="337"/>
        <end position="359"/>
    </location>
</feature>
<gene>
    <name evidence="12" type="ORF">ACFQDI_08980</name>
</gene>
<evidence type="ECO:0000256" key="9">
    <source>
        <dbReference type="PROSITE-ProRule" id="PRU10141"/>
    </source>
</evidence>
<feature type="transmembrane region" description="Helical" evidence="10">
    <location>
        <begin position="971"/>
        <end position="992"/>
    </location>
</feature>
<keyword evidence="8 10" id="KW-0472">Membrane</keyword>
<evidence type="ECO:0000256" key="2">
    <source>
        <dbReference type="ARBA" id="ARBA00022679"/>
    </source>
</evidence>
<feature type="transmembrane region" description="Helical" evidence="10">
    <location>
        <begin position="450"/>
        <end position="472"/>
    </location>
</feature>
<organism evidence="12 13">
    <name type="scientific">Prosthecobacter fluviatilis</name>
    <dbReference type="NCBI Taxonomy" id="445931"/>
    <lineage>
        <taxon>Bacteria</taxon>
        <taxon>Pseudomonadati</taxon>
        <taxon>Verrucomicrobiota</taxon>
        <taxon>Verrucomicrobiia</taxon>
        <taxon>Verrucomicrobiales</taxon>
        <taxon>Verrucomicrobiaceae</taxon>
        <taxon>Prosthecobacter</taxon>
    </lineage>
</organism>
<dbReference type="InterPro" id="IPR010432">
    <property type="entry name" value="RDD"/>
</dbReference>
<dbReference type="GO" id="GO:0016301">
    <property type="term" value="F:kinase activity"/>
    <property type="evidence" value="ECO:0007669"/>
    <property type="project" value="UniProtKB-KW"/>
</dbReference>
<keyword evidence="5 12" id="KW-0418">Kinase</keyword>
<reference evidence="13" key="1">
    <citation type="journal article" date="2019" name="Int. J. Syst. Evol. Microbiol.">
        <title>The Global Catalogue of Microorganisms (GCM) 10K type strain sequencing project: providing services to taxonomists for standard genome sequencing and annotation.</title>
        <authorList>
            <consortium name="The Broad Institute Genomics Platform"/>
            <consortium name="The Broad Institute Genome Sequencing Center for Infectious Disease"/>
            <person name="Wu L."/>
            <person name="Ma J."/>
        </authorList>
    </citation>
    <scope>NUCLEOTIDE SEQUENCE [LARGE SCALE GENOMIC DNA]</scope>
    <source>
        <strain evidence="13">CGMCC 4.1469</strain>
    </source>
</reference>
<dbReference type="PANTHER" id="PTHR43289">
    <property type="entry name" value="MITOGEN-ACTIVATED PROTEIN KINASE KINASE KINASE 20-RELATED"/>
    <property type="match status" value="1"/>
</dbReference>
<comment type="subcellular location">
    <subcellularLocation>
        <location evidence="1">Membrane</location>
        <topology evidence="1">Multi-pass membrane protein</topology>
    </subcellularLocation>
</comment>
<dbReference type="Pfam" id="PF06271">
    <property type="entry name" value="RDD"/>
    <property type="match status" value="2"/>
</dbReference>
<keyword evidence="3 10" id="KW-0812">Transmembrane</keyword>
<name>A0ABW0KNQ8_9BACT</name>
<keyword evidence="4 9" id="KW-0547">Nucleotide-binding</keyword>
<feature type="transmembrane region" description="Helical" evidence="10">
    <location>
        <begin position="888"/>
        <end position="912"/>
    </location>
</feature>
<dbReference type="InterPro" id="IPR011009">
    <property type="entry name" value="Kinase-like_dom_sf"/>
</dbReference>
<dbReference type="RefSeq" id="WP_377165622.1">
    <property type="nucleotide sequence ID" value="NZ_JBHSMQ010000003.1"/>
</dbReference>
<dbReference type="SMART" id="SM00220">
    <property type="entry name" value="S_TKc"/>
    <property type="match status" value="1"/>
</dbReference>
<evidence type="ECO:0000313" key="13">
    <source>
        <dbReference type="Proteomes" id="UP001596052"/>
    </source>
</evidence>
<feature type="domain" description="Protein kinase" evidence="11">
    <location>
        <begin position="62"/>
        <end position="324"/>
    </location>
</feature>
<keyword evidence="6 9" id="KW-0067">ATP-binding</keyword>
<feature type="binding site" evidence="9">
    <location>
        <position position="91"/>
    </location>
    <ligand>
        <name>ATP</name>
        <dbReference type="ChEBI" id="CHEBI:30616"/>
    </ligand>
</feature>
<dbReference type="CDD" id="cd14014">
    <property type="entry name" value="STKc_PknB_like"/>
    <property type="match status" value="1"/>
</dbReference>
<dbReference type="Pfam" id="PF00069">
    <property type="entry name" value="Pkinase"/>
    <property type="match status" value="1"/>
</dbReference>
<evidence type="ECO:0000313" key="12">
    <source>
        <dbReference type="EMBL" id="MFC5454984.1"/>
    </source>
</evidence>
<feature type="transmembrane region" description="Helical" evidence="10">
    <location>
        <begin position="938"/>
        <end position="959"/>
    </location>
</feature>
<dbReference type="InterPro" id="IPR017441">
    <property type="entry name" value="Protein_kinase_ATP_BS"/>
</dbReference>
<sequence length="1011" mass="110400">MTPSPTCPRCGTILPADAPASLCPACLMSGALPSATDPDATLLMPRPEPHALPRAGALYGGYRIEHELGRGGMGAVYAAEHLESGRRVALKVLSHQLDSPDARARFLREGRLAASINHPNSVYVFGTEEIKGTPVIAMELIAGGTLQDRIQRGGPLSAGAAVDAVLQIIAGLEAAHSVGILHRDIKPANCFEDTDGTVKIGDFGLSISTTGRGESLQTIEGTFLGTPAFCSPEQLRGQELNVRSDMYSVGVTLFYLLTGRTPFEGKNMVQLLANSLEKPAPSPVQFRADIPQGLARIVLRCLNKQPTERYGSYQELRQALQPFASIAPTPATLGLRFAAAVLDHFILSAVNFVAPLFLISSPMDILNPEILRSREFYWLMVGLFVLRHLYFGIAEGLWGASIGKALVGLRVATLNRSAPGIPRAFVRSLLLQAVMVIELVRYQIPDMSQVTVWSYVWLGIQILFFFIMFATARRKNGFAGLHDLWTGTRVIQKAAFQPRVAVMQAAATVPTTDGMLKVGPFHIISTLCEADGRRVLLGYDTRLLRQVWIHQMSPGAPPVSHAVRNLARPGRLRWLQGARSELEAWDVYEAAHGTPLTQLIGRHPSWREVRHWLTDLAAELEVAGKTASLPEALALDRIWITTEGRAKLLDFSAPGSSGAGDAAASPQAFLRQVAISALEGRLLPVQETSGREVRAPLPLQARQILKGLADTADLHTLALQFQAQTLQPAEVSRWRRFALFFATLLPSLFLSAFMALGMSYYESWAAKNPAFSAIHGCMRSYQEMLRDVKQPGLENIPVSEARSAMEIYIAGTYGPIVRDPRQWDTPLGRSILQPPIRAAVEKIVKDHPQPTAEDVQKARALLKPLLDARVAERAKEIGMAGKLHSVDFVTASVLCVYLLLTALLSLFCAVVFRGGLMMRLLGIAVVREDGMDASRLRMLWRSFIAWAPILLVPVVLMLLTRFMQKAGVQNLVQGAGLSLMLVLFAALAVAVGTTRGRGLHDRLARTWLVPR</sequence>
<dbReference type="InterPro" id="IPR000719">
    <property type="entry name" value="Prot_kinase_dom"/>
</dbReference>
<keyword evidence="7 10" id="KW-1133">Transmembrane helix</keyword>
<dbReference type="EMBL" id="JBHSMQ010000003">
    <property type="protein sequence ID" value="MFC5454984.1"/>
    <property type="molecule type" value="Genomic_DNA"/>
</dbReference>
<proteinExistence type="predicted"/>
<evidence type="ECO:0000256" key="5">
    <source>
        <dbReference type="ARBA" id="ARBA00022777"/>
    </source>
</evidence>
<evidence type="ECO:0000256" key="1">
    <source>
        <dbReference type="ARBA" id="ARBA00004141"/>
    </source>
</evidence>
<evidence type="ECO:0000256" key="10">
    <source>
        <dbReference type="SAM" id="Phobius"/>
    </source>
</evidence>
<feature type="transmembrane region" description="Helical" evidence="10">
    <location>
        <begin position="737"/>
        <end position="761"/>
    </location>
</feature>
<evidence type="ECO:0000256" key="8">
    <source>
        <dbReference type="ARBA" id="ARBA00023136"/>
    </source>
</evidence>
<accession>A0ABW0KNQ8</accession>
<dbReference type="PROSITE" id="PS00107">
    <property type="entry name" value="PROTEIN_KINASE_ATP"/>
    <property type="match status" value="1"/>
</dbReference>
<dbReference type="Gene3D" id="3.30.200.20">
    <property type="entry name" value="Phosphorylase Kinase, domain 1"/>
    <property type="match status" value="1"/>
</dbReference>
<keyword evidence="2" id="KW-0808">Transferase</keyword>